<sequence>MISALLVYNQKGEVLISRLYRDGLRRTIADVFRIQVISNPDVQSPVLTLGSTSFLHIKHANIYLVAVTRSNVDAGLVFEFLYKIVSLGQSYFSGHSLLSSNGENFSNGSTGKHGFNEDNIKNNFALVYELFDEIIDFGFPQNTETDTLQMYIAKDVPTNPVKSLTRTLSISTSVITSQATGAISWRQPGIKHRKNEIFLDVFEDVNLLVSASGAVLRADVNGHIQMKAVLSGMPECKFGLNDTLSLNSGNMKDNVSRGSHDATRSGSITLEDCQFHQCVRLGEFESTKTISFVPPEGEFELMRYRAVENISLPFKVIPQIIQHGKTKLEYSIVLKANFDSKLGATNVEIKIPTPKTLTKYNINYASGGKAKYEPGSNHIIWKFNRVAGGSEYQLRAEVDMSPEIWTKPPIQLQFSLTMFTSSGIVVRYLKVFEKTNYNTVKWVRYVVRAGSYEIRY</sequence>
<dbReference type="CDD" id="cd09251">
    <property type="entry name" value="AP-2_Mu2_Cterm"/>
    <property type="match status" value="1"/>
</dbReference>
<dbReference type="GO" id="GO:0006886">
    <property type="term" value="P:intracellular protein transport"/>
    <property type="evidence" value="ECO:0007669"/>
    <property type="project" value="UniProtKB-UniRule"/>
</dbReference>
<dbReference type="EMBL" id="KV454409">
    <property type="protein sequence ID" value="ODQ66153.1"/>
    <property type="molecule type" value="Genomic_DNA"/>
</dbReference>
<dbReference type="GO" id="GO:0005905">
    <property type="term" value="C:clathrin-coated pit"/>
    <property type="evidence" value="ECO:0007669"/>
    <property type="project" value="UniProtKB-KW"/>
</dbReference>
<reference evidence="9 10" key="1">
    <citation type="journal article" date="2016" name="Proc. Natl. Acad. Sci. U.S.A.">
        <title>Comparative genomics of biotechnologically important yeasts.</title>
        <authorList>
            <person name="Riley R."/>
            <person name="Haridas S."/>
            <person name="Wolfe K.H."/>
            <person name="Lopes M.R."/>
            <person name="Hittinger C.T."/>
            <person name="Goeker M."/>
            <person name="Salamov A.A."/>
            <person name="Wisecaver J.H."/>
            <person name="Long T.M."/>
            <person name="Calvey C.H."/>
            <person name="Aerts A.L."/>
            <person name="Barry K.W."/>
            <person name="Choi C."/>
            <person name="Clum A."/>
            <person name="Coughlan A.Y."/>
            <person name="Deshpande S."/>
            <person name="Douglass A.P."/>
            <person name="Hanson S.J."/>
            <person name="Klenk H.-P."/>
            <person name="LaButti K.M."/>
            <person name="Lapidus A."/>
            <person name="Lindquist E.A."/>
            <person name="Lipzen A.M."/>
            <person name="Meier-Kolthoff J.P."/>
            <person name="Ohm R.A."/>
            <person name="Otillar R.P."/>
            <person name="Pangilinan J.L."/>
            <person name="Peng Y."/>
            <person name="Rokas A."/>
            <person name="Rosa C.A."/>
            <person name="Scheuner C."/>
            <person name="Sibirny A.A."/>
            <person name="Slot J.C."/>
            <person name="Stielow J.B."/>
            <person name="Sun H."/>
            <person name="Kurtzman C.P."/>
            <person name="Blackwell M."/>
            <person name="Grigoriev I.V."/>
            <person name="Jeffries T.W."/>
        </authorList>
    </citation>
    <scope>NUCLEOTIDE SEQUENCE [LARGE SCALE GENOMIC DNA]</scope>
    <source>
        <strain evidence="9 10">DSM 6958</strain>
    </source>
</reference>
<dbReference type="PRINTS" id="PR00314">
    <property type="entry name" value="CLATHRINADPT"/>
</dbReference>
<keyword evidence="10" id="KW-1185">Reference proteome</keyword>
<dbReference type="GO" id="GO:0006897">
    <property type="term" value="P:endocytosis"/>
    <property type="evidence" value="ECO:0007669"/>
    <property type="project" value="UniProtKB-KW"/>
</dbReference>
<evidence type="ECO:0000256" key="1">
    <source>
        <dbReference type="ARBA" id="ARBA00022448"/>
    </source>
</evidence>
<dbReference type="PROSITE" id="PS51072">
    <property type="entry name" value="MHD"/>
    <property type="match status" value="1"/>
</dbReference>
<evidence type="ECO:0000313" key="10">
    <source>
        <dbReference type="Proteomes" id="UP000095009"/>
    </source>
</evidence>
<proteinExistence type="inferred from homology"/>
<name>A0A1E3PL48_9ASCO</name>
<dbReference type="PIRSF" id="PIRSF005992">
    <property type="entry name" value="Clathrin_mu"/>
    <property type="match status" value="1"/>
</dbReference>
<feature type="domain" description="MHD" evidence="8">
    <location>
        <begin position="194"/>
        <end position="455"/>
    </location>
</feature>
<dbReference type="STRING" id="857566.A0A1E3PL48"/>
<dbReference type="Gene3D" id="2.60.40.1170">
    <property type="entry name" value="Mu homology domain, subdomain B"/>
    <property type="match status" value="2"/>
</dbReference>
<comment type="subcellular location">
    <subcellularLocation>
        <location evidence="6">Membrane</location>
        <location evidence="6">Coated pit</location>
    </subcellularLocation>
</comment>
<dbReference type="Proteomes" id="UP000095009">
    <property type="component" value="Unassembled WGS sequence"/>
</dbReference>
<dbReference type="InterPro" id="IPR050431">
    <property type="entry name" value="Adaptor_comp_med_subunit"/>
</dbReference>
<evidence type="ECO:0000256" key="3">
    <source>
        <dbReference type="ARBA" id="ARBA00022927"/>
    </source>
</evidence>
<dbReference type="InterPro" id="IPR043532">
    <property type="entry name" value="AP2_Mu_N"/>
</dbReference>
<dbReference type="PANTHER" id="PTHR10529">
    <property type="entry name" value="AP COMPLEX SUBUNIT MU"/>
    <property type="match status" value="1"/>
</dbReference>
<evidence type="ECO:0000259" key="8">
    <source>
        <dbReference type="PROSITE" id="PS51072"/>
    </source>
</evidence>
<dbReference type="GO" id="GO:0030131">
    <property type="term" value="C:clathrin adaptor complex"/>
    <property type="evidence" value="ECO:0007669"/>
    <property type="project" value="UniProtKB-UniRule"/>
</dbReference>
<dbReference type="OrthoDB" id="10259133at2759"/>
<keyword evidence="3 7" id="KW-0653">Protein transport</keyword>
<protein>
    <submittedName>
        <fullName evidence="9">AP-2 complex subunit MU</fullName>
    </submittedName>
</protein>
<organism evidence="9 10">
    <name type="scientific">Nadsonia fulvescens var. elongata DSM 6958</name>
    <dbReference type="NCBI Taxonomy" id="857566"/>
    <lineage>
        <taxon>Eukaryota</taxon>
        <taxon>Fungi</taxon>
        <taxon>Dikarya</taxon>
        <taxon>Ascomycota</taxon>
        <taxon>Saccharomycotina</taxon>
        <taxon>Dipodascomycetes</taxon>
        <taxon>Dipodascales</taxon>
        <taxon>Dipodascales incertae sedis</taxon>
        <taxon>Nadsonia</taxon>
    </lineage>
</organism>
<evidence type="ECO:0000256" key="5">
    <source>
        <dbReference type="ARBA" id="ARBA00023176"/>
    </source>
</evidence>
<dbReference type="Gene3D" id="3.30.450.60">
    <property type="match status" value="1"/>
</dbReference>
<dbReference type="InterPro" id="IPR028565">
    <property type="entry name" value="MHD"/>
</dbReference>
<gene>
    <name evidence="9" type="ORF">NADFUDRAFT_58932</name>
</gene>
<keyword evidence="5" id="KW-0168">Coated pit</keyword>
<dbReference type="SUPFAM" id="SSF49447">
    <property type="entry name" value="Second domain of Mu2 adaptin subunit (ap50) of ap2 adaptor"/>
    <property type="match status" value="1"/>
</dbReference>
<keyword evidence="1 7" id="KW-0813">Transport</keyword>
<dbReference type="SUPFAM" id="SSF64356">
    <property type="entry name" value="SNARE-like"/>
    <property type="match status" value="1"/>
</dbReference>
<keyword evidence="2" id="KW-0254">Endocytosis</keyword>
<evidence type="ECO:0000256" key="2">
    <source>
        <dbReference type="ARBA" id="ARBA00022583"/>
    </source>
</evidence>
<dbReference type="AlphaFoldDB" id="A0A1E3PL48"/>
<evidence type="ECO:0000313" key="9">
    <source>
        <dbReference type="EMBL" id="ODQ66153.1"/>
    </source>
</evidence>
<dbReference type="InterPro" id="IPR001392">
    <property type="entry name" value="Clathrin_mu"/>
</dbReference>
<comment type="similarity">
    <text evidence="7">Belongs to the adaptor complexes medium subunit family.</text>
</comment>
<dbReference type="Pfam" id="PF00928">
    <property type="entry name" value="Adap_comp_sub"/>
    <property type="match status" value="1"/>
</dbReference>
<evidence type="ECO:0000256" key="7">
    <source>
        <dbReference type="PIRNR" id="PIRNR005992"/>
    </source>
</evidence>
<accession>A0A1E3PL48</accession>
<evidence type="ECO:0000256" key="6">
    <source>
        <dbReference type="ARBA" id="ARBA00037878"/>
    </source>
</evidence>
<dbReference type="CDD" id="cd14836">
    <property type="entry name" value="AP2_Mu_N"/>
    <property type="match status" value="1"/>
</dbReference>
<dbReference type="InterPro" id="IPR011012">
    <property type="entry name" value="Longin-like_dom_sf"/>
</dbReference>
<dbReference type="InterPro" id="IPR036168">
    <property type="entry name" value="AP2_Mu_C_sf"/>
</dbReference>
<evidence type="ECO:0000256" key="4">
    <source>
        <dbReference type="ARBA" id="ARBA00023136"/>
    </source>
</evidence>
<dbReference type="InterPro" id="IPR043512">
    <property type="entry name" value="Mu2_C"/>
</dbReference>
<keyword evidence="4" id="KW-0472">Membrane</keyword>